<evidence type="ECO:0000313" key="3">
    <source>
        <dbReference type="EMBL" id="KAK9743118.1"/>
    </source>
</evidence>
<feature type="transmembrane region" description="Helical" evidence="1">
    <location>
        <begin position="314"/>
        <end position="340"/>
    </location>
</feature>
<keyword evidence="2" id="KW-0732">Signal</keyword>
<keyword evidence="1" id="KW-1133">Transmembrane helix</keyword>
<dbReference type="InterPro" id="IPR010605">
    <property type="entry name" value="DUF1191"/>
</dbReference>
<keyword evidence="4" id="KW-1185">Reference proteome</keyword>
<keyword evidence="1" id="KW-0812">Transmembrane</keyword>
<evidence type="ECO:0000256" key="2">
    <source>
        <dbReference type="SAM" id="SignalP"/>
    </source>
</evidence>
<dbReference type="AlphaFoldDB" id="A0AAW1M231"/>
<dbReference type="EMBL" id="JBDFQZ010000003">
    <property type="protein sequence ID" value="KAK9743118.1"/>
    <property type="molecule type" value="Genomic_DNA"/>
</dbReference>
<reference evidence="3" key="1">
    <citation type="submission" date="2024-03" db="EMBL/GenBank/DDBJ databases">
        <title>WGS assembly of Saponaria officinalis var. Norfolk2.</title>
        <authorList>
            <person name="Jenkins J."/>
            <person name="Shu S."/>
            <person name="Grimwood J."/>
            <person name="Barry K."/>
            <person name="Goodstein D."/>
            <person name="Schmutz J."/>
            <person name="Leebens-Mack J."/>
            <person name="Osbourn A."/>
        </authorList>
    </citation>
    <scope>NUCLEOTIDE SEQUENCE [LARGE SCALE GENOMIC DNA]</scope>
    <source>
        <strain evidence="3">JIC</strain>
    </source>
</reference>
<organism evidence="3 4">
    <name type="scientific">Saponaria officinalis</name>
    <name type="common">Common soapwort</name>
    <name type="synonym">Lychnis saponaria</name>
    <dbReference type="NCBI Taxonomy" id="3572"/>
    <lineage>
        <taxon>Eukaryota</taxon>
        <taxon>Viridiplantae</taxon>
        <taxon>Streptophyta</taxon>
        <taxon>Embryophyta</taxon>
        <taxon>Tracheophyta</taxon>
        <taxon>Spermatophyta</taxon>
        <taxon>Magnoliopsida</taxon>
        <taxon>eudicotyledons</taxon>
        <taxon>Gunneridae</taxon>
        <taxon>Pentapetalae</taxon>
        <taxon>Caryophyllales</taxon>
        <taxon>Caryophyllaceae</taxon>
        <taxon>Caryophylleae</taxon>
        <taxon>Saponaria</taxon>
    </lineage>
</organism>
<gene>
    <name evidence="3" type="ORF">RND81_03G218700</name>
</gene>
<dbReference type="PANTHER" id="PTHR33512">
    <property type="entry name" value="PROTEIN, PUTATIVE (DUF1191)-RELATED"/>
    <property type="match status" value="1"/>
</dbReference>
<proteinExistence type="predicted"/>
<comment type="caution">
    <text evidence="3">The sequence shown here is derived from an EMBL/GenBank/DDBJ whole genome shotgun (WGS) entry which is preliminary data.</text>
</comment>
<dbReference type="Proteomes" id="UP001443914">
    <property type="component" value="Unassembled WGS sequence"/>
</dbReference>
<keyword evidence="1" id="KW-0472">Membrane</keyword>
<name>A0AAW1M231_SAPOF</name>
<feature type="signal peptide" evidence="2">
    <location>
        <begin position="1"/>
        <end position="22"/>
    </location>
</feature>
<evidence type="ECO:0000256" key="1">
    <source>
        <dbReference type="SAM" id="Phobius"/>
    </source>
</evidence>
<protein>
    <submittedName>
        <fullName evidence="3">Uncharacterized protein</fullName>
    </submittedName>
</protein>
<sequence length="386" mass="44309">MFASFDRLYFFTFPFWVIFCSGIKNRNYPCISSPKKNRSKSKRKEMDESDRMINKKCFLQVLMGPIHNIRWYTITTLWFILLNTSYITTSSTPTNINPSFLDDYLYKHSSKSISKKIHTGVLLNITLPSNFSDIKVSIVRLRSGTMWVKGANYSTFDIPPRVITMPYVKRLAIMYDNFGNLSSNYYDLPGYEILSPIIGFAVYNATDLSGDTNPQRLNLTIAGEPIKVRFSDDQMKLSHDNNVMNMKCVRFDPIINRLVVLSDMISPNICLTRALGQFALAMPLINAPQPQPQPSPFPLLSKNRKRSVFAEMKWWLIGIGVGLLVLMMSIMGFVICYKAFRVRKILRMERKAEKSEALDTIWVRTSKMPSASVTRTRAMLENDFAP</sequence>
<accession>A0AAW1M231</accession>
<dbReference type="GO" id="GO:0016020">
    <property type="term" value="C:membrane"/>
    <property type="evidence" value="ECO:0007669"/>
    <property type="project" value="TreeGrafter"/>
</dbReference>
<evidence type="ECO:0000313" key="4">
    <source>
        <dbReference type="Proteomes" id="UP001443914"/>
    </source>
</evidence>
<dbReference type="Pfam" id="PF06697">
    <property type="entry name" value="DUF1191"/>
    <property type="match status" value="1"/>
</dbReference>
<feature type="chain" id="PRO_5043855973" evidence="2">
    <location>
        <begin position="23"/>
        <end position="386"/>
    </location>
</feature>
<dbReference type="PANTHER" id="PTHR33512:SF7">
    <property type="entry name" value="LEGUME LECTIN DOMAIN-CONTAINING PROTEIN"/>
    <property type="match status" value="1"/>
</dbReference>